<dbReference type="EMBL" id="AWTR02000014">
    <property type="protein sequence ID" value="ETZ07688.1"/>
    <property type="molecule type" value="Genomic_DNA"/>
</dbReference>
<comment type="caution">
    <text evidence="2">The sequence shown here is derived from an EMBL/GenBank/DDBJ whole genome shotgun (WGS) entry which is preliminary data.</text>
</comment>
<dbReference type="Proteomes" id="UP000019112">
    <property type="component" value="Unassembled WGS sequence"/>
</dbReference>
<protein>
    <submittedName>
        <fullName evidence="2">Uncharacterized protein</fullName>
    </submittedName>
</protein>
<dbReference type="AlphaFoldDB" id="W6TEI6"/>
<accession>W6TEI6</accession>
<dbReference type="RefSeq" id="WP_021826931.1">
    <property type="nucleotide sequence ID" value="NZ_AWTR02000014.1"/>
</dbReference>
<sequence>MVCIKNFFFFQSKKAERIETCLQKKKSYFRNVLGGIFLLGLLCFQVVMAMGNPFSFQVDGVDFSEATTSEEKADWANLVDKGMDKMKAARQILRKKNRIHK</sequence>
<organism evidence="2 3">
    <name type="scientific">Holospora obtusa F1</name>
    <dbReference type="NCBI Taxonomy" id="1399147"/>
    <lineage>
        <taxon>Bacteria</taxon>
        <taxon>Pseudomonadati</taxon>
        <taxon>Pseudomonadota</taxon>
        <taxon>Alphaproteobacteria</taxon>
        <taxon>Holosporales</taxon>
        <taxon>Holosporaceae</taxon>
        <taxon>Holospora</taxon>
    </lineage>
</organism>
<keyword evidence="1" id="KW-1133">Transmembrane helix</keyword>
<dbReference type="OrthoDB" id="8482056at2"/>
<evidence type="ECO:0000313" key="2">
    <source>
        <dbReference type="EMBL" id="ETZ07688.1"/>
    </source>
</evidence>
<feature type="transmembrane region" description="Helical" evidence="1">
    <location>
        <begin position="32"/>
        <end position="51"/>
    </location>
</feature>
<gene>
    <name evidence="2" type="ORF">P618_200121</name>
</gene>
<proteinExistence type="predicted"/>
<evidence type="ECO:0000256" key="1">
    <source>
        <dbReference type="SAM" id="Phobius"/>
    </source>
</evidence>
<keyword evidence="3" id="KW-1185">Reference proteome</keyword>
<reference evidence="2 3" key="1">
    <citation type="journal article" date="2014" name="FEMS Microbiol. Lett.">
        <title>Draft genome sequences of three Holospora species (Holospora obtusa, Holospora undulata, and Holospora elegans), endonuclear symbiotic bacteria of the ciliate Paramecium caudatum.</title>
        <authorList>
            <person name="Dohra H."/>
            <person name="Tanaka K."/>
            <person name="Suzuki T."/>
            <person name="Fujishima M."/>
            <person name="Suzuki H."/>
        </authorList>
    </citation>
    <scope>NUCLEOTIDE SEQUENCE [LARGE SCALE GENOMIC DNA]</scope>
    <source>
        <strain evidence="2 3">F1</strain>
    </source>
</reference>
<keyword evidence="1" id="KW-0812">Transmembrane</keyword>
<keyword evidence="1" id="KW-0472">Membrane</keyword>
<evidence type="ECO:0000313" key="3">
    <source>
        <dbReference type="Proteomes" id="UP000019112"/>
    </source>
</evidence>
<name>W6TEI6_HOLOB</name>